<sequence length="226" mass="25772">MKWLLVIPVLLLALILLLFFTKVKIKIHYHHQQDGDDFYIKFRAWLGILRYTIAVPISKLDDDSQTNVVQTEMGTDEGGKNETTGDVSWGDILTSFEDLNMLIEHIAGFHRISRDFLHKVKVKNFRWHSLAGTGDAVYTGMLTGGCLGIKGSIIGLLSTYLRFKKPPSYSVTPDFGRAVFYTSLTCIFQVRIGEAIWARIKLLRYWNGEKIKYNTGLYNDSDNQSI</sequence>
<reference evidence="1 2" key="1">
    <citation type="submission" date="2018-12" db="EMBL/GenBank/DDBJ databases">
        <title>Bacillus chawlae sp. nov., Bacillus glennii sp. nov., and Bacillus saganii sp. nov. Isolated from the Vehicle Assembly Building at Kennedy Space Center where the Viking Spacecraft were Assembled.</title>
        <authorList>
            <person name="Seuylemezian A."/>
            <person name="Vaishampayan P."/>
        </authorList>
    </citation>
    <scope>NUCLEOTIDE SEQUENCE [LARGE SCALE GENOMIC DNA]</scope>
    <source>
        <strain evidence="1 2">L5</strain>
    </source>
</reference>
<evidence type="ECO:0000313" key="1">
    <source>
        <dbReference type="EMBL" id="RUQ27628.1"/>
    </source>
</evidence>
<organism evidence="1 2">
    <name type="scientific">Peribacillus cavernae</name>
    <dbReference type="NCBI Taxonomy" id="1674310"/>
    <lineage>
        <taxon>Bacteria</taxon>
        <taxon>Bacillati</taxon>
        <taxon>Bacillota</taxon>
        <taxon>Bacilli</taxon>
        <taxon>Bacillales</taxon>
        <taxon>Bacillaceae</taxon>
        <taxon>Peribacillus</taxon>
    </lineage>
</organism>
<dbReference type="OrthoDB" id="1683589at2"/>
<dbReference type="EMBL" id="RYZZ01000022">
    <property type="protein sequence ID" value="RUQ27628.1"/>
    <property type="molecule type" value="Genomic_DNA"/>
</dbReference>
<keyword evidence="2" id="KW-1185">Reference proteome</keyword>
<dbReference type="Proteomes" id="UP000267430">
    <property type="component" value="Unassembled WGS sequence"/>
</dbReference>
<dbReference type="Pfam" id="PF11167">
    <property type="entry name" value="DUF2953"/>
    <property type="match status" value="1"/>
</dbReference>
<dbReference type="AlphaFoldDB" id="A0A433HH27"/>
<name>A0A433HH27_9BACI</name>
<accession>A0A433HH27</accession>
<comment type="caution">
    <text evidence="1">The sequence shown here is derived from an EMBL/GenBank/DDBJ whole genome shotgun (WGS) entry which is preliminary data.</text>
</comment>
<proteinExistence type="predicted"/>
<dbReference type="InterPro" id="IPR021338">
    <property type="entry name" value="DUF2953"/>
</dbReference>
<dbReference type="RefSeq" id="WP_126865751.1">
    <property type="nucleotide sequence ID" value="NZ_JAUSTX010000028.1"/>
</dbReference>
<protein>
    <submittedName>
        <fullName evidence="1">DUF2953 domain-containing protein</fullName>
    </submittedName>
</protein>
<evidence type="ECO:0000313" key="2">
    <source>
        <dbReference type="Proteomes" id="UP000267430"/>
    </source>
</evidence>
<gene>
    <name evidence="1" type="ORF">ELQ35_15345</name>
</gene>